<dbReference type="InterPro" id="IPR023631">
    <property type="entry name" value="Amidase_dom"/>
</dbReference>
<dbReference type="GO" id="GO:0003824">
    <property type="term" value="F:catalytic activity"/>
    <property type="evidence" value="ECO:0007669"/>
    <property type="project" value="InterPro"/>
</dbReference>
<dbReference type="InterPro" id="IPR020556">
    <property type="entry name" value="Amidase_CS"/>
</dbReference>
<dbReference type="PANTHER" id="PTHR11895:SF7">
    <property type="entry name" value="GLUTAMYL-TRNA(GLN) AMIDOTRANSFERASE SUBUNIT A, MITOCHONDRIAL"/>
    <property type="match status" value="1"/>
</dbReference>
<protein>
    <submittedName>
        <fullName evidence="3">Amidase</fullName>
    </submittedName>
</protein>
<dbReference type="PROSITE" id="PS00571">
    <property type="entry name" value="AMIDASES"/>
    <property type="match status" value="1"/>
</dbReference>
<dbReference type="PANTHER" id="PTHR11895">
    <property type="entry name" value="TRANSAMIDASE"/>
    <property type="match status" value="1"/>
</dbReference>
<dbReference type="SUPFAM" id="SSF75304">
    <property type="entry name" value="Amidase signature (AS) enzymes"/>
    <property type="match status" value="1"/>
</dbReference>
<organism evidence="3 4">
    <name type="scientific">Streptomyces piniterrae</name>
    <dbReference type="NCBI Taxonomy" id="2571125"/>
    <lineage>
        <taxon>Bacteria</taxon>
        <taxon>Bacillati</taxon>
        <taxon>Actinomycetota</taxon>
        <taxon>Actinomycetes</taxon>
        <taxon>Kitasatosporales</taxon>
        <taxon>Streptomycetaceae</taxon>
        <taxon>Streptomyces</taxon>
    </lineage>
</organism>
<comment type="similarity">
    <text evidence="1">Belongs to the amidase family.</text>
</comment>
<dbReference type="AlphaFoldDB" id="A0A4U0NRQ0"/>
<dbReference type="Pfam" id="PF01425">
    <property type="entry name" value="Amidase"/>
    <property type="match status" value="1"/>
</dbReference>
<proteinExistence type="inferred from homology"/>
<sequence>MGAPFGAAGPYGVPEPAAHQVEGCRTMDELAYQPATRLAGMIRRRELSPVELVEACLDRIERRNPAVNAFVTVCAEEALDAARRAEREVLTGEPLPPLHGLPIGIKDLDPVAGIRTTQASYAFENEVPEAGGVSAERLIQAGAIVVGKTNTPEFGHKAITDNFLFGPTSTPFDLAANAGGSSGGSAAAVAEGLVPLAQGSDAGGSLRVPGSLCGVFALMGTFGRVPTVVRPNAFGLLNPMVCYGPIARTVEDGVLMFDVLAGPHARDPYSLPEAPGRLSDALRRPLTGMRVAYSPDLGGFPVEPEVASVVRESLGALIDDGAEVVEVEIKLPRPHQEFTALWRRLQAVRQVEFITRMRRAGVDVLAHRERMAPTYLELLDMGARPSAVDYRLEDILRTELLDSLEDVFDQYDLIVSPVTSVARIANAPDRTTVGPSEVAGQRVNPLVGWCLTGLYNFIGSPAATVPAGYTPAGLPVGLQVAARRFDEPQVVAACAAMERRRPWHEGYQRLELRREREG</sequence>
<dbReference type="InterPro" id="IPR036928">
    <property type="entry name" value="AS_sf"/>
</dbReference>
<dbReference type="InterPro" id="IPR000120">
    <property type="entry name" value="Amidase"/>
</dbReference>
<accession>A0A4U0NRQ0</accession>
<dbReference type="Proteomes" id="UP000308697">
    <property type="component" value="Unassembled WGS sequence"/>
</dbReference>
<evidence type="ECO:0000256" key="1">
    <source>
        <dbReference type="ARBA" id="ARBA00009199"/>
    </source>
</evidence>
<evidence type="ECO:0000313" key="3">
    <source>
        <dbReference type="EMBL" id="TJZ57110.1"/>
    </source>
</evidence>
<evidence type="ECO:0000259" key="2">
    <source>
        <dbReference type="Pfam" id="PF01425"/>
    </source>
</evidence>
<name>A0A4U0NRQ0_9ACTN</name>
<feature type="domain" description="Amidase" evidence="2">
    <location>
        <begin position="51"/>
        <end position="490"/>
    </location>
</feature>
<gene>
    <name evidence="3" type="ORF">FCH28_06495</name>
</gene>
<reference evidence="3 4" key="1">
    <citation type="submission" date="2019-04" db="EMBL/GenBank/DDBJ databases">
        <title>Streptomyces piniterrae sp. nov., a heliquinomycin-producing actinomycete isolated from rhizosphere soil of Pinus yunnanensis.</title>
        <authorList>
            <person name="Zhuang X."/>
            <person name="Zhao J."/>
        </authorList>
    </citation>
    <scope>NUCLEOTIDE SEQUENCE [LARGE SCALE GENOMIC DNA]</scope>
    <source>
        <strain evidence="4">jys28</strain>
    </source>
</reference>
<comment type="caution">
    <text evidence="3">The sequence shown here is derived from an EMBL/GenBank/DDBJ whole genome shotgun (WGS) entry which is preliminary data.</text>
</comment>
<dbReference type="Gene3D" id="3.90.1300.10">
    <property type="entry name" value="Amidase signature (AS) domain"/>
    <property type="match status" value="1"/>
</dbReference>
<evidence type="ECO:0000313" key="4">
    <source>
        <dbReference type="Proteomes" id="UP000308697"/>
    </source>
</evidence>
<keyword evidence="4" id="KW-1185">Reference proteome</keyword>
<dbReference type="OrthoDB" id="182039at2"/>
<dbReference type="EMBL" id="SUMB01000002">
    <property type="protein sequence ID" value="TJZ57110.1"/>
    <property type="molecule type" value="Genomic_DNA"/>
</dbReference>